<feature type="transmembrane region" description="Helical" evidence="2">
    <location>
        <begin position="44"/>
        <end position="68"/>
    </location>
</feature>
<feature type="region of interest" description="Disordered" evidence="1">
    <location>
        <begin position="146"/>
        <end position="170"/>
    </location>
</feature>
<keyword evidence="2" id="KW-1133">Transmembrane helix</keyword>
<keyword evidence="4" id="KW-1185">Reference proteome</keyword>
<accession>A0A4Q7M387</accession>
<evidence type="ECO:0000313" key="4">
    <source>
        <dbReference type="Proteomes" id="UP000293852"/>
    </source>
</evidence>
<dbReference type="InterPro" id="IPR021443">
    <property type="entry name" value="DUF3093"/>
</dbReference>
<sequence length="170" mass="17580">MRSVSPTPDYRERLVPGPGLLAAAACAGLLILVVLLPVAPVAAIVAGVVVAVAGVAWMVLAAPVVEVVGAQWRAGRAHVPVSLLGDPVVVADRAHRDRELGARLDARAHVVLVSSIATGVRVALDDPQDPTPYWLVSTRRPQQLAAALRAAGARTDQAGPDEPRAVTPEA</sequence>
<name>A0A4Q7M387_9MICO</name>
<dbReference type="RefSeq" id="WP_130413526.1">
    <property type="nucleotide sequence ID" value="NZ_SGWX01000001.1"/>
</dbReference>
<evidence type="ECO:0000313" key="3">
    <source>
        <dbReference type="EMBL" id="RZS61092.1"/>
    </source>
</evidence>
<evidence type="ECO:0000256" key="2">
    <source>
        <dbReference type="SAM" id="Phobius"/>
    </source>
</evidence>
<keyword evidence="2" id="KW-0472">Membrane</keyword>
<dbReference type="EMBL" id="SGWX01000001">
    <property type="protein sequence ID" value="RZS61092.1"/>
    <property type="molecule type" value="Genomic_DNA"/>
</dbReference>
<dbReference type="Pfam" id="PF11292">
    <property type="entry name" value="DUF3093"/>
    <property type="match status" value="1"/>
</dbReference>
<reference evidence="3 4" key="1">
    <citation type="submission" date="2019-02" db="EMBL/GenBank/DDBJ databases">
        <title>Sequencing the genomes of 1000 actinobacteria strains.</title>
        <authorList>
            <person name="Klenk H.-P."/>
        </authorList>
    </citation>
    <scope>NUCLEOTIDE SEQUENCE [LARGE SCALE GENOMIC DNA]</scope>
    <source>
        <strain evidence="3 4">DSM 16932</strain>
    </source>
</reference>
<organism evidence="3 4">
    <name type="scientific">Xylanimonas ulmi</name>
    <dbReference type="NCBI Taxonomy" id="228973"/>
    <lineage>
        <taxon>Bacteria</taxon>
        <taxon>Bacillati</taxon>
        <taxon>Actinomycetota</taxon>
        <taxon>Actinomycetes</taxon>
        <taxon>Micrococcales</taxon>
        <taxon>Promicromonosporaceae</taxon>
        <taxon>Xylanimonas</taxon>
    </lineage>
</organism>
<keyword evidence="2" id="KW-0812">Transmembrane</keyword>
<evidence type="ECO:0000256" key="1">
    <source>
        <dbReference type="SAM" id="MobiDB-lite"/>
    </source>
</evidence>
<proteinExistence type="predicted"/>
<dbReference type="AlphaFoldDB" id="A0A4Q7M387"/>
<protein>
    <submittedName>
        <fullName evidence="3">DUF3093 family protein</fullName>
    </submittedName>
</protein>
<comment type="caution">
    <text evidence="3">The sequence shown here is derived from an EMBL/GenBank/DDBJ whole genome shotgun (WGS) entry which is preliminary data.</text>
</comment>
<dbReference type="PROSITE" id="PS51257">
    <property type="entry name" value="PROKAR_LIPOPROTEIN"/>
    <property type="match status" value="1"/>
</dbReference>
<feature type="transmembrane region" description="Helical" evidence="2">
    <location>
        <begin position="20"/>
        <end position="38"/>
    </location>
</feature>
<dbReference type="Proteomes" id="UP000293852">
    <property type="component" value="Unassembled WGS sequence"/>
</dbReference>
<gene>
    <name evidence="3" type="ORF">EV386_1380</name>
</gene>
<dbReference type="OrthoDB" id="3217020at2"/>